<dbReference type="EMBL" id="CP007139">
    <property type="protein sequence ID" value="AIE85985.1"/>
    <property type="molecule type" value="Genomic_DNA"/>
</dbReference>
<dbReference type="GO" id="GO:0015628">
    <property type="term" value="P:protein secretion by the type II secretion system"/>
    <property type="evidence" value="ECO:0007669"/>
    <property type="project" value="InterPro"/>
</dbReference>
<dbReference type="InterPro" id="IPR012902">
    <property type="entry name" value="N_methyl_site"/>
</dbReference>
<name>A0A068NT90_FIMGI</name>
<dbReference type="HOGENOM" id="CLU_1193383_0_0_0"/>
<proteinExistence type="inferred from homology"/>
<dbReference type="SUPFAM" id="SSF54523">
    <property type="entry name" value="Pili subunits"/>
    <property type="match status" value="1"/>
</dbReference>
<dbReference type="AlphaFoldDB" id="A0A068NT90"/>
<keyword evidence="4" id="KW-1185">Reference proteome</keyword>
<dbReference type="STRING" id="661478.OP10G_2617"/>
<evidence type="ECO:0000256" key="2">
    <source>
        <dbReference type="ARBA" id="ARBA00021539"/>
    </source>
</evidence>
<evidence type="ECO:0000313" key="4">
    <source>
        <dbReference type="Proteomes" id="UP000027982"/>
    </source>
</evidence>
<sequence length="232" mass="25420">MRERGLSLLELLIAVVIVTVATGAVTRAFILGIGYEQRFVSATEARSEEIFVEDTLRRLLSGAQLLGKESYLIAPVPLAGSGAQQRAAGSSIAGADSIVFTTDARELPYRYVQDRGNDWETLNQRFGPQGGLEEVAVSTFPVGDAGLKQGLFIREQCPPDSEPSRGGDERILNERIRDVRFEFYDGNQWASSWDSRNGDKDKLPAAIRVSYVLLNDKTPHSFLVRLPMGGGS</sequence>
<dbReference type="RefSeq" id="WP_144241363.1">
    <property type="nucleotide sequence ID" value="NZ_CP007139.1"/>
</dbReference>
<gene>
    <name evidence="3" type="ORF">OP10G_2617</name>
</gene>
<accession>A0A068NT90</accession>
<evidence type="ECO:0000313" key="3">
    <source>
        <dbReference type="EMBL" id="AIE85985.1"/>
    </source>
</evidence>
<dbReference type="InterPro" id="IPR045584">
    <property type="entry name" value="Pilin-like"/>
</dbReference>
<dbReference type="KEGG" id="fgi:OP10G_2617"/>
<dbReference type="PROSITE" id="PS00409">
    <property type="entry name" value="PROKAR_NTER_METHYL"/>
    <property type="match status" value="1"/>
</dbReference>
<dbReference type="NCBIfam" id="TIGR02532">
    <property type="entry name" value="IV_pilin_GFxxxE"/>
    <property type="match status" value="1"/>
</dbReference>
<evidence type="ECO:0000256" key="1">
    <source>
        <dbReference type="ARBA" id="ARBA00011084"/>
    </source>
</evidence>
<dbReference type="Proteomes" id="UP000027982">
    <property type="component" value="Chromosome"/>
</dbReference>
<protein>
    <recommendedName>
        <fullName evidence="2">Type II secretion system protein J</fullName>
    </recommendedName>
</protein>
<dbReference type="Pfam" id="PF07963">
    <property type="entry name" value="N_methyl"/>
    <property type="match status" value="1"/>
</dbReference>
<dbReference type="GO" id="GO:0015627">
    <property type="term" value="C:type II protein secretion system complex"/>
    <property type="evidence" value="ECO:0007669"/>
    <property type="project" value="InterPro"/>
</dbReference>
<dbReference type="Gene3D" id="2.10.70.20">
    <property type="entry name" value="gspk-gspi-gspj complex like domains"/>
    <property type="match status" value="1"/>
</dbReference>
<comment type="similarity">
    <text evidence="1">Belongs to the GSP J family.</text>
</comment>
<dbReference type="OrthoDB" id="9794345at2"/>
<reference evidence="3 4" key="1">
    <citation type="journal article" date="2014" name="PLoS ONE">
        <title>The first complete genome sequence of the class fimbriimonadia in the phylum armatimonadetes.</title>
        <authorList>
            <person name="Hu Z.Y."/>
            <person name="Wang Y.Z."/>
            <person name="Im W.T."/>
            <person name="Wang S.Y."/>
            <person name="Zhao G.P."/>
            <person name="Zheng H.J."/>
            <person name="Quan Z.X."/>
        </authorList>
    </citation>
    <scope>NUCLEOTIDE SEQUENCE [LARGE SCALE GENOMIC DNA]</scope>
    <source>
        <strain evidence="3">Gsoil 348</strain>
    </source>
</reference>
<dbReference type="InterPro" id="IPR010055">
    <property type="entry name" value="T2SS_protein-GspJ"/>
</dbReference>
<organism evidence="3 4">
    <name type="scientific">Fimbriimonas ginsengisoli Gsoil 348</name>
    <dbReference type="NCBI Taxonomy" id="661478"/>
    <lineage>
        <taxon>Bacteria</taxon>
        <taxon>Bacillati</taxon>
        <taxon>Armatimonadota</taxon>
        <taxon>Fimbriimonadia</taxon>
        <taxon>Fimbriimonadales</taxon>
        <taxon>Fimbriimonadaceae</taxon>
        <taxon>Fimbriimonas</taxon>
    </lineage>
</organism>
<dbReference type="Pfam" id="PF11612">
    <property type="entry name" value="T2SSJ"/>
    <property type="match status" value="1"/>
</dbReference>